<feature type="region of interest" description="Disordered" evidence="1">
    <location>
        <begin position="1"/>
        <end position="20"/>
    </location>
</feature>
<reference evidence="2" key="1">
    <citation type="submission" date="2019-11" db="EMBL/GenBank/DDBJ databases">
        <title>Bipolaris sorokiniana Genome sequencing.</title>
        <authorList>
            <person name="Wang H."/>
        </authorList>
    </citation>
    <scope>NUCLEOTIDE SEQUENCE</scope>
</reference>
<feature type="compositionally biased region" description="Basic and acidic residues" evidence="1">
    <location>
        <begin position="1"/>
        <end position="10"/>
    </location>
</feature>
<feature type="compositionally biased region" description="Basic and acidic residues" evidence="1">
    <location>
        <begin position="112"/>
        <end position="126"/>
    </location>
</feature>
<comment type="caution">
    <text evidence="2">The sequence shown here is derived from an EMBL/GenBank/DDBJ whole genome shotgun (WGS) entry which is preliminary data.</text>
</comment>
<accession>A0A8H5Z729</accession>
<proteinExistence type="predicted"/>
<dbReference type="EMBL" id="WNKQ01000035">
    <property type="protein sequence ID" value="KAF5844017.1"/>
    <property type="molecule type" value="Genomic_DNA"/>
</dbReference>
<feature type="region of interest" description="Disordered" evidence="1">
    <location>
        <begin position="91"/>
        <end position="126"/>
    </location>
</feature>
<dbReference type="Proteomes" id="UP000624244">
    <property type="component" value="Unassembled WGS sequence"/>
</dbReference>
<gene>
    <name evidence="2" type="ORF">GGP41_000399</name>
</gene>
<organism evidence="2 3">
    <name type="scientific">Cochliobolus sativus</name>
    <name type="common">Common root rot and spot blotch fungus</name>
    <name type="synonym">Bipolaris sorokiniana</name>
    <dbReference type="NCBI Taxonomy" id="45130"/>
    <lineage>
        <taxon>Eukaryota</taxon>
        <taxon>Fungi</taxon>
        <taxon>Dikarya</taxon>
        <taxon>Ascomycota</taxon>
        <taxon>Pezizomycotina</taxon>
        <taxon>Dothideomycetes</taxon>
        <taxon>Pleosporomycetidae</taxon>
        <taxon>Pleosporales</taxon>
        <taxon>Pleosporineae</taxon>
        <taxon>Pleosporaceae</taxon>
        <taxon>Bipolaris</taxon>
    </lineage>
</organism>
<evidence type="ECO:0000256" key="1">
    <source>
        <dbReference type="SAM" id="MobiDB-lite"/>
    </source>
</evidence>
<protein>
    <submittedName>
        <fullName evidence="2">Uncharacterized protein</fullName>
    </submittedName>
</protein>
<sequence>MQRSKEEATRYKNNLKPGDRQTYNRIINQEAKKLRESNFLTWDEVNIEKRNEVINGIIDQLKNQNFSEVKSGDVESSMVIKLKALIYEGTAENRAKKNASPGAATPAPIRKLPYDPARDDSSQQNN</sequence>
<evidence type="ECO:0000313" key="3">
    <source>
        <dbReference type="Proteomes" id="UP000624244"/>
    </source>
</evidence>
<evidence type="ECO:0000313" key="2">
    <source>
        <dbReference type="EMBL" id="KAF5844017.1"/>
    </source>
</evidence>
<name>A0A8H5Z729_COCSA</name>
<dbReference type="AlphaFoldDB" id="A0A8H5Z729"/>